<evidence type="ECO:0000313" key="2">
    <source>
        <dbReference type="Proteomes" id="UP000030364"/>
    </source>
</evidence>
<accession>A0A0A2WRR2</accession>
<proteinExistence type="predicted"/>
<keyword evidence="2" id="KW-1185">Reference proteome</keyword>
<dbReference type="EMBL" id="JPSL02000037">
    <property type="protein sequence ID" value="KGQ22856.1"/>
    <property type="molecule type" value="Genomic_DNA"/>
</dbReference>
<dbReference type="PATRIC" id="fig|276.5.peg.303"/>
<dbReference type="OrthoDB" id="34298at2"/>
<gene>
    <name evidence="1" type="ORF">THFILI_02835</name>
</gene>
<protein>
    <submittedName>
        <fullName evidence="1">Uncharacterized protein</fullName>
    </submittedName>
</protein>
<dbReference type="AlphaFoldDB" id="A0A0A2WRR2"/>
<organism evidence="1 2">
    <name type="scientific">Thermus filiformis</name>
    <dbReference type="NCBI Taxonomy" id="276"/>
    <lineage>
        <taxon>Bacteria</taxon>
        <taxon>Thermotogati</taxon>
        <taxon>Deinococcota</taxon>
        <taxon>Deinococci</taxon>
        <taxon>Thermales</taxon>
        <taxon>Thermaceae</taxon>
        <taxon>Thermus</taxon>
    </lineage>
</organism>
<reference evidence="1 2" key="1">
    <citation type="journal article" date="2015" name="Genome Announc.">
        <title>Draft Genome Sequence of the Thermophile Thermus filiformis ATCC 43280, Producer of Carotenoid-(Di)glucoside-Branched Fatty Acid (Di)esters and Source of Hyperthermostable Enzymes of Biotechnological Interest.</title>
        <authorList>
            <person name="Mandelli F."/>
            <person name="Oliveira Ramires B."/>
            <person name="Couger M.B."/>
            <person name="Paixao D.A."/>
            <person name="Camilo C.M."/>
            <person name="Polikarpov I."/>
            <person name="Prade R."/>
            <person name="Riano-Pachon D.M."/>
            <person name="Squina F.M."/>
        </authorList>
    </citation>
    <scope>NUCLEOTIDE SEQUENCE [LARGE SCALE GENOMIC DNA]</scope>
    <source>
        <strain evidence="1 2">ATCC 43280</strain>
    </source>
</reference>
<comment type="caution">
    <text evidence="1">The sequence shown here is derived from an EMBL/GenBank/DDBJ whole genome shotgun (WGS) entry which is preliminary data.</text>
</comment>
<dbReference type="STRING" id="276.THFILI_02835"/>
<dbReference type="RefSeq" id="WP_038061062.1">
    <property type="nucleotide sequence ID" value="NZ_JPSL02000037.1"/>
</dbReference>
<evidence type="ECO:0000313" key="1">
    <source>
        <dbReference type="EMBL" id="KGQ22856.1"/>
    </source>
</evidence>
<dbReference type="Proteomes" id="UP000030364">
    <property type="component" value="Unassembled WGS sequence"/>
</dbReference>
<name>A0A0A2WRR2_THEFI</name>
<sequence>MRVLFLLLLFLGAAWAQSWRLTQSQTSTLREGGAWRYTLSPVGEARALWEALALQYQALLRAGHRVDLGRWRLYFLGGRLRFEPHCPKASLPCFTLAGVAYEPGRLEPFLVELDALMERALSEARKKPRATLTLSRLVRLELEGGAVREAKPSGWKP</sequence>